<comment type="caution">
    <text evidence="10">The sequence shown here is derived from an EMBL/GenBank/DDBJ whole genome shotgun (WGS) entry which is preliminary data.</text>
</comment>
<dbReference type="SUPFAM" id="SSF53067">
    <property type="entry name" value="Actin-like ATPase domain"/>
    <property type="match status" value="2"/>
</dbReference>
<keyword evidence="2 7" id="KW-0808">Transferase</keyword>
<gene>
    <name evidence="10" type="ORF">ACFFP1_05335</name>
</gene>
<evidence type="ECO:0000256" key="5">
    <source>
        <dbReference type="ARBA" id="ARBA00022840"/>
    </source>
</evidence>
<dbReference type="Pfam" id="PF00370">
    <property type="entry name" value="FGGY_N"/>
    <property type="match status" value="1"/>
</dbReference>
<proteinExistence type="inferred from homology"/>
<keyword evidence="11" id="KW-1185">Reference proteome</keyword>
<comment type="similarity">
    <text evidence="1 7">Belongs to the FGGY kinase family.</text>
</comment>
<accession>A0ABV5XW33</accession>
<dbReference type="Proteomes" id="UP001589702">
    <property type="component" value="Unassembled WGS sequence"/>
</dbReference>
<evidence type="ECO:0000256" key="1">
    <source>
        <dbReference type="ARBA" id="ARBA00009156"/>
    </source>
</evidence>
<dbReference type="Gene3D" id="3.30.420.40">
    <property type="match status" value="2"/>
</dbReference>
<dbReference type="InterPro" id="IPR043129">
    <property type="entry name" value="ATPase_NBD"/>
</dbReference>
<protein>
    <recommendedName>
        <fullName evidence="6">ATP:glycerol 3-phosphotransferase</fullName>
    </recommendedName>
</protein>
<dbReference type="RefSeq" id="WP_234748555.1">
    <property type="nucleotide sequence ID" value="NZ_BAAAWN010000001.1"/>
</dbReference>
<feature type="domain" description="Carbohydrate kinase FGGY N-terminal" evidence="8">
    <location>
        <begin position="4"/>
        <end position="212"/>
    </location>
</feature>
<dbReference type="PANTHER" id="PTHR10196">
    <property type="entry name" value="SUGAR KINASE"/>
    <property type="match status" value="1"/>
</dbReference>
<organism evidence="10 11">
    <name type="scientific">Arthrobacter ramosus</name>
    <dbReference type="NCBI Taxonomy" id="1672"/>
    <lineage>
        <taxon>Bacteria</taxon>
        <taxon>Bacillati</taxon>
        <taxon>Actinomycetota</taxon>
        <taxon>Actinomycetes</taxon>
        <taxon>Micrococcales</taxon>
        <taxon>Micrococcaceae</taxon>
        <taxon>Arthrobacter</taxon>
    </lineage>
</organism>
<keyword evidence="3" id="KW-0547">Nucleotide-binding</keyword>
<keyword evidence="4 7" id="KW-0418">Kinase</keyword>
<evidence type="ECO:0000256" key="4">
    <source>
        <dbReference type="ARBA" id="ARBA00022777"/>
    </source>
</evidence>
<evidence type="ECO:0000256" key="3">
    <source>
        <dbReference type="ARBA" id="ARBA00022741"/>
    </source>
</evidence>
<feature type="domain" description="Carbohydrate kinase FGGY C-terminal" evidence="9">
    <location>
        <begin position="241"/>
        <end position="427"/>
    </location>
</feature>
<sequence>MTTVLSIDQGTSGTKAVVVDGSGKILGLAEQTVRPHYLPGSGVEQDPQELLDSVLETGKAAVTQSGALIDIVTIANQGETVLAWDPGSGKPLSNMIVWQDRRAESICAGLADHREEFASRTGLILDPYFSAPKQAWIRKNVTRDGVVTTSDSWLIHQLTGEFVTDVSTASRSLTTDLDSTEWDHELLDLFELGDEKLPTILPSDAIAGSTSAFGGLMAVGGLIVDQQAALLAENCLETGEAKCTFGTGAFLLANTGTSATRSTAGLAASVAWTVKDKPTYCFDGQVYTAASAVRWLQGMGFIKSASELDVVAAADSGGVLSVPAFAGLAAPWWSPESKASLTGMTLSTGPEHIVLAVLQGIAAQVAELGSLVATDIGTPLQRLRADGGLTQSRVLMQAVADLMQIAIDVYPSQHATPLGAAALARVALEPSLPLQDAVVPWSPSTVYEPKWSADQAAEFRARWATAVDATR</sequence>
<evidence type="ECO:0000259" key="8">
    <source>
        <dbReference type="Pfam" id="PF00370"/>
    </source>
</evidence>
<evidence type="ECO:0000313" key="10">
    <source>
        <dbReference type="EMBL" id="MFB9818919.1"/>
    </source>
</evidence>
<evidence type="ECO:0000256" key="7">
    <source>
        <dbReference type="RuleBase" id="RU003733"/>
    </source>
</evidence>
<dbReference type="EMBL" id="JBHMBC010000007">
    <property type="protein sequence ID" value="MFB9818919.1"/>
    <property type="molecule type" value="Genomic_DNA"/>
</dbReference>
<dbReference type="Pfam" id="PF02782">
    <property type="entry name" value="FGGY_C"/>
    <property type="match status" value="1"/>
</dbReference>
<dbReference type="PROSITE" id="PS00445">
    <property type="entry name" value="FGGY_KINASES_2"/>
    <property type="match status" value="1"/>
</dbReference>
<reference evidence="10 11" key="1">
    <citation type="submission" date="2024-09" db="EMBL/GenBank/DDBJ databases">
        <authorList>
            <person name="Sun Q."/>
            <person name="Mori K."/>
        </authorList>
    </citation>
    <scope>NUCLEOTIDE SEQUENCE [LARGE SCALE GENOMIC DNA]</scope>
    <source>
        <strain evidence="10 11">JCM 1334</strain>
    </source>
</reference>
<dbReference type="InterPro" id="IPR000577">
    <property type="entry name" value="Carb_kinase_FGGY"/>
</dbReference>
<evidence type="ECO:0000259" key="9">
    <source>
        <dbReference type="Pfam" id="PF02782"/>
    </source>
</evidence>
<dbReference type="GO" id="GO:0016301">
    <property type="term" value="F:kinase activity"/>
    <property type="evidence" value="ECO:0007669"/>
    <property type="project" value="UniProtKB-KW"/>
</dbReference>
<dbReference type="InterPro" id="IPR018483">
    <property type="entry name" value="Carb_kinase_FGGY_CS"/>
</dbReference>
<evidence type="ECO:0000256" key="2">
    <source>
        <dbReference type="ARBA" id="ARBA00022679"/>
    </source>
</evidence>
<dbReference type="InterPro" id="IPR018484">
    <property type="entry name" value="FGGY_N"/>
</dbReference>
<dbReference type="PANTHER" id="PTHR10196:SF69">
    <property type="entry name" value="GLYCEROL KINASE"/>
    <property type="match status" value="1"/>
</dbReference>
<dbReference type="PIRSF" id="PIRSF000538">
    <property type="entry name" value="GlpK"/>
    <property type="match status" value="1"/>
</dbReference>
<dbReference type="InterPro" id="IPR018485">
    <property type="entry name" value="FGGY_C"/>
</dbReference>
<evidence type="ECO:0000313" key="11">
    <source>
        <dbReference type="Proteomes" id="UP001589702"/>
    </source>
</evidence>
<name>A0ABV5XW33_ARTRM</name>
<keyword evidence="5" id="KW-0067">ATP-binding</keyword>
<evidence type="ECO:0000256" key="6">
    <source>
        <dbReference type="ARBA" id="ARBA00043149"/>
    </source>
</evidence>